<dbReference type="UniPathway" id="UPA00138"/>
<dbReference type="NCBIfam" id="NF003302">
    <property type="entry name" value="PRK04302.1"/>
    <property type="match status" value="1"/>
</dbReference>
<dbReference type="GO" id="GO:0006094">
    <property type="term" value="P:gluconeogenesis"/>
    <property type="evidence" value="ECO:0007669"/>
    <property type="project" value="UniProtKB-UniRule"/>
</dbReference>
<comment type="subcellular location">
    <subcellularLocation>
        <location evidence="5">Cytoplasm</location>
    </subcellularLocation>
</comment>
<dbReference type="EMBL" id="FNVN01000003">
    <property type="protein sequence ID" value="SEG52396.1"/>
    <property type="molecule type" value="Genomic_DNA"/>
</dbReference>
<comment type="subunit">
    <text evidence="5">Homotetramer; dimer of dimers.</text>
</comment>
<keyword evidence="7" id="KW-1185">Reference proteome</keyword>
<feature type="binding site" evidence="5">
    <location>
        <position position="157"/>
    </location>
    <ligand>
        <name>substrate</name>
    </ligand>
</feature>
<comment type="function">
    <text evidence="5">Involved in the gluconeogenesis. Catalyzes stereospecifically the conversion of dihydroxyacetone phosphate (DHAP) to D-glyceraldehyde-3-phosphate (G3P).</text>
</comment>
<evidence type="ECO:0000313" key="7">
    <source>
        <dbReference type="Proteomes" id="UP000236740"/>
    </source>
</evidence>
<feature type="active site" description="Electrophile" evidence="5">
    <location>
        <position position="104"/>
    </location>
</feature>
<sequence length="233" mass="23385">MSVPIPIGNLFRRGVATAYVFILVNLKAYPCDPIEVATAARDVAEESDVRIAVSPQAADVARVSETGVETWAQHVDPNGHGSHTGSTLAESVAEAGADGTLINHSEKRLKLADIDGSVRAAERAGLETCVCANNPAQIGAVAALGPDSVAVEPPELIGGDVSVATADPGIVEDAVAAAANVDESVDVYCGAGISSGEDVATAGELGATGILLASGVAKADDPRAALEDLVAPL</sequence>
<feature type="binding site" evidence="5">
    <location>
        <begin position="213"/>
        <end position="214"/>
    </location>
    <ligand>
        <name>substrate</name>
    </ligand>
</feature>
<dbReference type="GO" id="GO:0004807">
    <property type="term" value="F:triose-phosphate isomerase activity"/>
    <property type="evidence" value="ECO:0007669"/>
    <property type="project" value="UniProtKB-UniRule"/>
</dbReference>
<dbReference type="InterPro" id="IPR035990">
    <property type="entry name" value="TIM_sf"/>
</dbReference>
<dbReference type="SUPFAM" id="SSF51351">
    <property type="entry name" value="Triosephosphate isomerase (TIM)"/>
    <property type="match status" value="1"/>
</dbReference>
<dbReference type="InterPro" id="IPR022891">
    <property type="entry name" value="Triosephosphate_isomerase_arc"/>
</dbReference>
<dbReference type="GO" id="GO:0006096">
    <property type="term" value="P:glycolytic process"/>
    <property type="evidence" value="ECO:0007669"/>
    <property type="project" value="UniProtKB-UniRule"/>
</dbReference>
<evidence type="ECO:0000256" key="2">
    <source>
        <dbReference type="ARBA" id="ARBA00022490"/>
    </source>
</evidence>
<comment type="pathway">
    <text evidence="5">Carbohydrate biosynthesis; gluconeogenesis.</text>
</comment>
<proteinExistence type="inferred from homology"/>
<dbReference type="EC" id="5.3.1.1" evidence="5"/>
<dbReference type="Pfam" id="PF00121">
    <property type="entry name" value="TIM"/>
    <property type="match status" value="1"/>
</dbReference>
<keyword evidence="2 5" id="KW-0963">Cytoplasm</keyword>
<comment type="catalytic activity">
    <reaction evidence="5">
        <text>D-glyceraldehyde 3-phosphate = dihydroxyacetone phosphate</text>
        <dbReference type="Rhea" id="RHEA:18585"/>
        <dbReference type="ChEBI" id="CHEBI:57642"/>
        <dbReference type="ChEBI" id="CHEBI:59776"/>
        <dbReference type="EC" id="5.3.1.1"/>
    </reaction>
</comment>
<dbReference type="NCBIfam" id="TIGR00419">
    <property type="entry name" value="tim"/>
    <property type="match status" value="1"/>
</dbReference>
<organism evidence="6 7">
    <name type="scientific">Halobellus limi</name>
    <dbReference type="NCBI Taxonomy" id="699433"/>
    <lineage>
        <taxon>Archaea</taxon>
        <taxon>Methanobacteriati</taxon>
        <taxon>Methanobacteriota</taxon>
        <taxon>Stenosarchaea group</taxon>
        <taxon>Halobacteria</taxon>
        <taxon>Halobacteriales</taxon>
        <taxon>Haloferacaceae</taxon>
        <taxon>Halobellus</taxon>
    </lineage>
</organism>
<keyword evidence="4 5" id="KW-0413">Isomerase</keyword>
<feature type="active site" description="Proton acceptor" evidence="5">
    <location>
        <position position="152"/>
    </location>
</feature>
<name>A0A1H6AX66_9EURY</name>
<evidence type="ECO:0000256" key="1">
    <source>
        <dbReference type="ARBA" id="ARBA00022432"/>
    </source>
</evidence>
<evidence type="ECO:0000313" key="6">
    <source>
        <dbReference type="EMBL" id="SEG52396.1"/>
    </source>
</evidence>
<dbReference type="InterPro" id="IPR000652">
    <property type="entry name" value="Triosephosphate_isomerase"/>
</dbReference>
<dbReference type="PROSITE" id="PS51440">
    <property type="entry name" value="TIM_2"/>
    <property type="match status" value="1"/>
</dbReference>
<evidence type="ECO:0000256" key="3">
    <source>
        <dbReference type="ARBA" id="ARBA00023152"/>
    </source>
</evidence>
<dbReference type="Gene3D" id="3.20.20.70">
    <property type="entry name" value="Aldolase class I"/>
    <property type="match status" value="1"/>
</dbReference>
<keyword evidence="3 5" id="KW-0324">Glycolysis</keyword>
<feature type="binding site" evidence="5">
    <location>
        <position position="192"/>
    </location>
    <ligand>
        <name>substrate</name>
    </ligand>
</feature>
<dbReference type="HAMAP" id="MF_00147_A">
    <property type="entry name" value="TIM_A"/>
    <property type="match status" value="1"/>
</dbReference>
<dbReference type="GO" id="GO:0005737">
    <property type="term" value="C:cytoplasm"/>
    <property type="evidence" value="ECO:0007669"/>
    <property type="project" value="UniProtKB-SubCell"/>
</dbReference>
<dbReference type="Proteomes" id="UP000236740">
    <property type="component" value="Unassembled WGS sequence"/>
</dbReference>
<accession>A0A1H6AX66</accession>
<evidence type="ECO:0000256" key="4">
    <source>
        <dbReference type="ARBA" id="ARBA00023235"/>
    </source>
</evidence>
<dbReference type="UniPathway" id="UPA00109">
    <property type="reaction ID" value="UER00189"/>
</dbReference>
<dbReference type="AlphaFoldDB" id="A0A1H6AX66"/>
<reference evidence="6 7" key="1">
    <citation type="submission" date="2016-10" db="EMBL/GenBank/DDBJ databases">
        <authorList>
            <person name="de Groot N.N."/>
        </authorList>
    </citation>
    <scope>NUCLEOTIDE SEQUENCE [LARGE SCALE GENOMIC DNA]</scope>
    <source>
        <strain evidence="6 7">CGMCC 1.10331</strain>
    </source>
</reference>
<comment type="pathway">
    <text evidence="5">Carbohydrate degradation; glycolysis; D-glyceraldehyde 3-phosphate from glycerone phosphate: step 1/1.</text>
</comment>
<dbReference type="InterPro" id="IPR013785">
    <property type="entry name" value="Aldolase_TIM"/>
</dbReference>
<evidence type="ECO:0000256" key="5">
    <source>
        <dbReference type="HAMAP-Rule" id="MF_00147"/>
    </source>
</evidence>
<comment type="similarity">
    <text evidence="5">Belongs to the triosephosphate isomerase family.</text>
</comment>
<protein>
    <recommendedName>
        <fullName evidence="5">Triosephosphate isomerase</fullName>
        <shortName evidence="5">TIM</shortName>
        <shortName evidence="5">TPI</shortName>
        <ecNumber evidence="5">5.3.1.1</ecNumber>
    </recommendedName>
    <alternativeName>
        <fullName evidence="5">Triose-phosphate isomerase</fullName>
    </alternativeName>
</protein>
<gene>
    <name evidence="5" type="primary">tpiA</name>
    <name evidence="6" type="ORF">SAMN04488133_2535</name>
</gene>
<feature type="binding site" evidence="5">
    <location>
        <begin position="25"/>
        <end position="27"/>
    </location>
    <ligand>
        <name>substrate</name>
    </ligand>
</feature>
<keyword evidence="1 5" id="KW-0312">Gluconeogenesis</keyword>